<comment type="caution">
    <text evidence="1">The sequence shown here is derived from an EMBL/GenBank/DDBJ whole genome shotgun (WGS) entry which is preliminary data.</text>
</comment>
<reference evidence="1" key="1">
    <citation type="submission" date="2018-11" db="EMBL/GenBank/DDBJ databases">
        <authorList>
            <consortium name="Pathogen Informatics"/>
        </authorList>
    </citation>
    <scope>NUCLEOTIDE SEQUENCE</scope>
</reference>
<dbReference type="EMBL" id="CAAALY010098563">
    <property type="protein sequence ID" value="VEL28896.1"/>
    <property type="molecule type" value="Genomic_DNA"/>
</dbReference>
<accession>A0A3S5CKL9</accession>
<proteinExistence type="predicted"/>
<dbReference type="Proteomes" id="UP000784294">
    <property type="component" value="Unassembled WGS sequence"/>
</dbReference>
<name>A0A3S5CKL9_9PLAT</name>
<dbReference type="AlphaFoldDB" id="A0A3S5CKL9"/>
<organism evidence="1 2">
    <name type="scientific">Protopolystoma xenopodis</name>
    <dbReference type="NCBI Taxonomy" id="117903"/>
    <lineage>
        <taxon>Eukaryota</taxon>
        <taxon>Metazoa</taxon>
        <taxon>Spiralia</taxon>
        <taxon>Lophotrochozoa</taxon>
        <taxon>Platyhelminthes</taxon>
        <taxon>Monogenea</taxon>
        <taxon>Polyopisthocotylea</taxon>
        <taxon>Polystomatidea</taxon>
        <taxon>Polystomatidae</taxon>
        <taxon>Protopolystoma</taxon>
    </lineage>
</organism>
<keyword evidence="2" id="KW-1185">Reference proteome</keyword>
<gene>
    <name evidence="1" type="ORF">PXEA_LOCUS22336</name>
</gene>
<protein>
    <submittedName>
        <fullName evidence="1">Uncharacterized protein</fullName>
    </submittedName>
</protein>
<evidence type="ECO:0000313" key="2">
    <source>
        <dbReference type="Proteomes" id="UP000784294"/>
    </source>
</evidence>
<evidence type="ECO:0000313" key="1">
    <source>
        <dbReference type="EMBL" id="VEL28896.1"/>
    </source>
</evidence>
<sequence>MRRLVATADRTRSNWPRRLVLSKTVMTPDSVSEPVRGCGCGQQQQLCRSSRPPAWSIHGLIKCPVLHRGRHDARQFSKWAEMRARRAIEEDTGAVSGCSRIRLHWPSREVGATGWRVARNLNRPAFTAFRCKQSSRLSAILE</sequence>